<evidence type="ECO:0000313" key="1">
    <source>
        <dbReference type="EMBL" id="MDH6064150.1"/>
    </source>
</evidence>
<dbReference type="GeneID" id="83683987"/>
<dbReference type="RefSeq" id="WP_280656261.1">
    <property type="nucleotide sequence ID" value="NZ_JANQDL010000071.1"/>
</dbReference>
<reference evidence="1 2" key="1">
    <citation type="journal article" date="2023" name="J. Phycol.">
        <title>Chrysosporum ovalisporum is synonymous with the true-branching cyanobacterium Umezakia natans (Nostocales/Aphanizomenonaceae).</title>
        <authorList>
            <person name="McGregor G.B."/>
            <person name="Sendall B.C."/>
            <person name="Niiyama Y."/>
            <person name="Tuji A."/>
            <person name="Willis A."/>
        </authorList>
    </citation>
    <scope>NUCLEOTIDE SEQUENCE [LARGE SCALE GENOMIC DNA]</scope>
    <source>
        <strain evidence="1 2">FSS-62</strain>
    </source>
</reference>
<accession>A0AA43GZA7</accession>
<evidence type="ECO:0000313" key="2">
    <source>
        <dbReference type="Proteomes" id="UP001159370"/>
    </source>
</evidence>
<proteinExistence type="predicted"/>
<gene>
    <name evidence="1" type="ORF">NWP23_10315</name>
</gene>
<dbReference type="AlphaFoldDB" id="A0AA43GZA7"/>
<sequence>MSITVTGTIQRRDIGTGAWALVTDDGNTYEILRGADKNLLKSGQTAKVTGRVREDIMTMAMIGPILEVQSFEML</sequence>
<dbReference type="EMBL" id="JANQDL010000071">
    <property type="protein sequence ID" value="MDH6064150.1"/>
    <property type="molecule type" value="Genomic_DNA"/>
</dbReference>
<comment type="caution">
    <text evidence="1">The sequence shown here is derived from an EMBL/GenBank/DDBJ whole genome shotgun (WGS) entry which is preliminary data.</text>
</comment>
<organism evidence="1 2">
    <name type="scientific">Umezakia ovalisporum FSS-62</name>
    <dbReference type="NCBI Taxonomy" id="2971776"/>
    <lineage>
        <taxon>Bacteria</taxon>
        <taxon>Bacillati</taxon>
        <taxon>Cyanobacteriota</taxon>
        <taxon>Cyanophyceae</taxon>
        <taxon>Nostocales</taxon>
        <taxon>Nodulariaceae</taxon>
        <taxon>Umezakia</taxon>
    </lineage>
</organism>
<name>A0AA43GZA7_9CYAN</name>
<dbReference type="Proteomes" id="UP001159370">
    <property type="component" value="Unassembled WGS sequence"/>
</dbReference>
<protein>
    <submittedName>
        <fullName evidence="1">Uncharacterized protein</fullName>
    </submittedName>
</protein>